<sequence>MSSSFTPAHRDRFVVVTGGPGAGKSTLIGRLAAAGYARTEEAGRGVIRDQAAIGGRGLPWTDPALFAELMLGWELRSYRLAAAHGTPPGGPVFFDRGVPDIVGYLRLQGLPVPDHVHAAARAHRYHRRVFVAPFWPEIYARDAERKQSPAEAERTCLVMIETYAEYGYEPVELERAPVEDRVRSVLRSVEADRKSA</sequence>
<feature type="domain" description="NadR/Ttd14 AAA" evidence="1">
    <location>
        <begin position="14"/>
        <end position="181"/>
    </location>
</feature>
<dbReference type="Proteomes" id="UP001500909">
    <property type="component" value="Unassembled WGS sequence"/>
</dbReference>
<name>A0ABN0ZHP8_9ACTN</name>
<dbReference type="RefSeq" id="WP_346093234.1">
    <property type="nucleotide sequence ID" value="NZ_BAAABY010000009.1"/>
</dbReference>
<protein>
    <submittedName>
        <fullName evidence="2">AAA family ATPase</fullName>
    </submittedName>
</protein>
<dbReference type="Pfam" id="PF13521">
    <property type="entry name" value="AAA_28"/>
    <property type="match status" value="1"/>
</dbReference>
<dbReference type="SUPFAM" id="SSF52540">
    <property type="entry name" value="P-loop containing nucleoside triphosphate hydrolases"/>
    <property type="match status" value="1"/>
</dbReference>
<dbReference type="EMBL" id="BAAABY010000009">
    <property type="protein sequence ID" value="GAA0447723.1"/>
    <property type="molecule type" value="Genomic_DNA"/>
</dbReference>
<dbReference type="Gene3D" id="3.40.50.300">
    <property type="entry name" value="P-loop containing nucleotide triphosphate hydrolases"/>
    <property type="match status" value="1"/>
</dbReference>
<evidence type="ECO:0000313" key="2">
    <source>
        <dbReference type="EMBL" id="GAA0447723.1"/>
    </source>
</evidence>
<accession>A0ABN0ZHP8</accession>
<evidence type="ECO:0000259" key="1">
    <source>
        <dbReference type="Pfam" id="PF13521"/>
    </source>
</evidence>
<gene>
    <name evidence="2" type="ORF">GCM10010361_09520</name>
</gene>
<reference evidence="2 3" key="1">
    <citation type="journal article" date="2019" name="Int. J. Syst. Evol. Microbiol.">
        <title>The Global Catalogue of Microorganisms (GCM) 10K type strain sequencing project: providing services to taxonomists for standard genome sequencing and annotation.</title>
        <authorList>
            <consortium name="The Broad Institute Genomics Platform"/>
            <consortium name="The Broad Institute Genome Sequencing Center for Infectious Disease"/>
            <person name="Wu L."/>
            <person name="Ma J."/>
        </authorList>
    </citation>
    <scope>NUCLEOTIDE SEQUENCE [LARGE SCALE GENOMIC DNA]</scope>
    <source>
        <strain evidence="2 3">JCM 4805</strain>
    </source>
</reference>
<organism evidence="2 3">
    <name type="scientific">Streptomyces olivaceiscleroticus</name>
    <dbReference type="NCBI Taxonomy" id="68245"/>
    <lineage>
        <taxon>Bacteria</taxon>
        <taxon>Bacillati</taxon>
        <taxon>Actinomycetota</taxon>
        <taxon>Actinomycetes</taxon>
        <taxon>Kitasatosporales</taxon>
        <taxon>Streptomycetaceae</taxon>
        <taxon>Streptomyces</taxon>
    </lineage>
</organism>
<proteinExistence type="predicted"/>
<dbReference type="InterPro" id="IPR038727">
    <property type="entry name" value="NadR/Ttd14_AAA_dom"/>
</dbReference>
<comment type="caution">
    <text evidence="2">The sequence shown here is derived from an EMBL/GenBank/DDBJ whole genome shotgun (WGS) entry which is preliminary data.</text>
</comment>
<dbReference type="InterPro" id="IPR027417">
    <property type="entry name" value="P-loop_NTPase"/>
</dbReference>
<keyword evidence="3" id="KW-1185">Reference proteome</keyword>
<evidence type="ECO:0000313" key="3">
    <source>
        <dbReference type="Proteomes" id="UP001500909"/>
    </source>
</evidence>